<accession>A0AAF0WNG2</accession>
<feature type="domain" description="Polymerase/histidinol phosphatase N-terminal" evidence="2">
    <location>
        <begin position="77"/>
        <end position="142"/>
    </location>
</feature>
<dbReference type="SUPFAM" id="SSF89550">
    <property type="entry name" value="PHP domain-like"/>
    <property type="match status" value="1"/>
</dbReference>
<dbReference type="Gene3D" id="3.20.20.140">
    <property type="entry name" value="Metal-dependent hydrolases"/>
    <property type="match status" value="1"/>
</dbReference>
<dbReference type="GO" id="GO:0004534">
    <property type="term" value="F:5'-3' RNA exonuclease activity"/>
    <property type="evidence" value="ECO:0007669"/>
    <property type="project" value="TreeGrafter"/>
</dbReference>
<dbReference type="PANTHER" id="PTHR42924">
    <property type="entry name" value="EXONUCLEASE"/>
    <property type="match status" value="1"/>
</dbReference>
<name>A0AAF0WNG2_DAUCS</name>
<evidence type="ECO:0000313" key="3">
    <source>
        <dbReference type="EMBL" id="WOG91478.1"/>
    </source>
</evidence>
<organism evidence="3 4">
    <name type="scientific">Daucus carota subsp. sativus</name>
    <name type="common">Carrot</name>
    <dbReference type="NCBI Taxonomy" id="79200"/>
    <lineage>
        <taxon>Eukaryota</taxon>
        <taxon>Viridiplantae</taxon>
        <taxon>Streptophyta</taxon>
        <taxon>Embryophyta</taxon>
        <taxon>Tracheophyta</taxon>
        <taxon>Spermatophyta</taxon>
        <taxon>Magnoliopsida</taxon>
        <taxon>eudicotyledons</taxon>
        <taxon>Gunneridae</taxon>
        <taxon>Pentapetalae</taxon>
        <taxon>asterids</taxon>
        <taxon>campanulids</taxon>
        <taxon>Apiales</taxon>
        <taxon>Apiaceae</taxon>
        <taxon>Apioideae</taxon>
        <taxon>Scandiceae</taxon>
        <taxon>Daucinae</taxon>
        <taxon>Daucus</taxon>
        <taxon>Daucus sect. Daucus</taxon>
    </lineage>
</organism>
<dbReference type="Proteomes" id="UP000077755">
    <property type="component" value="Chromosome 3"/>
</dbReference>
<sequence length="442" mass="48455">MKGKENTKKVNAKKKKKRGGSKRKLSVDQLSAYKSVSEWVFLGQSSSSSNPSSSSAVSFDDDFRVVFNPKFSDKLVFDLHSHSICSDGYLSPSKLVERAHQNGVKVLSLTDHDTMSGIPEALEAAHKFGIKIIPGVEISTIFYPRGECGTEEPVHVLAYYSSCGPARSAELEKFLANIRDGRYLRAKNMVAKLNKLKLPLKLEHVAKIAGSGVAPGRVHVARAMVEAGHAENLKQAFARYLYDGGPAYSTGSEPDVEETVQLIRETGGVAVLAHPWALKNPVAIIRRLKEAGLHGLEVYRRDGKLAAYSDLADAYDLLKVGGSDFHGRGGQSESNLGSVGLPVVAVHEFLKVARPIWCRAIQDNLEDFVRDPSGSNLEALTRLGKIKFPKGTNCSKYELIQHCLSSWLTNEERLNDEFEALKLKVTQVLIEQGWASGPVRSL</sequence>
<keyword evidence="4" id="KW-1185">Reference proteome</keyword>
<dbReference type="EMBL" id="CP093345">
    <property type="protein sequence ID" value="WOG91478.1"/>
    <property type="molecule type" value="Genomic_DNA"/>
</dbReference>
<dbReference type="AlphaFoldDB" id="A0AAF0WNG2"/>
<reference evidence="3" key="1">
    <citation type="journal article" date="2016" name="Nat. Genet.">
        <title>A high-quality carrot genome assembly provides new insights into carotenoid accumulation and asterid genome evolution.</title>
        <authorList>
            <person name="Iorizzo M."/>
            <person name="Ellison S."/>
            <person name="Senalik D."/>
            <person name="Zeng P."/>
            <person name="Satapoomin P."/>
            <person name="Huang J."/>
            <person name="Bowman M."/>
            <person name="Iovene M."/>
            <person name="Sanseverino W."/>
            <person name="Cavagnaro P."/>
            <person name="Yildiz M."/>
            <person name="Macko-Podgorni A."/>
            <person name="Moranska E."/>
            <person name="Grzebelus E."/>
            <person name="Grzebelus D."/>
            <person name="Ashrafi H."/>
            <person name="Zheng Z."/>
            <person name="Cheng S."/>
            <person name="Spooner D."/>
            <person name="Van Deynze A."/>
            <person name="Simon P."/>
        </authorList>
    </citation>
    <scope>NUCLEOTIDE SEQUENCE</scope>
    <source>
        <tissue evidence="3">Leaf</tissue>
    </source>
</reference>
<proteinExistence type="predicted"/>
<gene>
    <name evidence="3" type="ORF">DCAR_0310727</name>
</gene>
<dbReference type="GO" id="GO:0035312">
    <property type="term" value="F:5'-3' DNA exonuclease activity"/>
    <property type="evidence" value="ECO:0007669"/>
    <property type="project" value="TreeGrafter"/>
</dbReference>
<dbReference type="CDD" id="cd07438">
    <property type="entry name" value="PHP_HisPPase_AMP"/>
    <property type="match status" value="1"/>
</dbReference>
<dbReference type="Pfam" id="PF02811">
    <property type="entry name" value="PHP"/>
    <property type="match status" value="1"/>
</dbReference>
<dbReference type="FunFam" id="1.10.150.650:FF:000002">
    <property type="entry name" value="PHP domain-containing protein"/>
    <property type="match status" value="1"/>
</dbReference>
<dbReference type="InterPro" id="IPR016195">
    <property type="entry name" value="Pol/histidinol_Pase-like"/>
</dbReference>
<dbReference type="SMART" id="SM00481">
    <property type="entry name" value="POLIIIAc"/>
    <property type="match status" value="1"/>
</dbReference>
<dbReference type="Gene3D" id="1.10.150.650">
    <property type="match status" value="1"/>
</dbReference>
<dbReference type="InterPro" id="IPR003141">
    <property type="entry name" value="Pol/His_phosphatase_N"/>
</dbReference>
<feature type="region of interest" description="Disordered" evidence="1">
    <location>
        <begin position="1"/>
        <end position="26"/>
    </location>
</feature>
<feature type="compositionally biased region" description="Basic residues" evidence="1">
    <location>
        <begin position="10"/>
        <end position="24"/>
    </location>
</feature>
<protein>
    <recommendedName>
        <fullName evidence="2">Polymerase/histidinol phosphatase N-terminal domain-containing protein</fullName>
    </recommendedName>
</protein>
<evidence type="ECO:0000313" key="4">
    <source>
        <dbReference type="Proteomes" id="UP000077755"/>
    </source>
</evidence>
<reference evidence="3" key="2">
    <citation type="submission" date="2022-03" db="EMBL/GenBank/DDBJ databases">
        <title>Draft title - Genomic analysis of global carrot germplasm unveils the trajectory of domestication and the origin of high carotenoid orange carrot.</title>
        <authorList>
            <person name="Iorizzo M."/>
            <person name="Ellison S."/>
            <person name="Senalik D."/>
            <person name="Macko-Podgorni A."/>
            <person name="Grzebelus D."/>
            <person name="Bostan H."/>
            <person name="Rolling W."/>
            <person name="Curaba J."/>
            <person name="Simon P."/>
        </authorList>
    </citation>
    <scope>NUCLEOTIDE SEQUENCE</scope>
    <source>
        <tissue evidence="3">Leaf</tissue>
    </source>
</reference>
<dbReference type="InterPro" id="IPR052018">
    <property type="entry name" value="PHP_domain"/>
</dbReference>
<dbReference type="PANTHER" id="PTHR42924:SF3">
    <property type="entry name" value="POLYMERASE_HISTIDINOL PHOSPHATASE N-TERMINAL DOMAIN-CONTAINING PROTEIN"/>
    <property type="match status" value="1"/>
</dbReference>
<evidence type="ECO:0000256" key="1">
    <source>
        <dbReference type="SAM" id="MobiDB-lite"/>
    </source>
</evidence>
<dbReference type="InterPro" id="IPR004013">
    <property type="entry name" value="PHP_dom"/>
</dbReference>
<evidence type="ECO:0000259" key="2">
    <source>
        <dbReference type="SMART" id="SM00481"/>
    </source>
</evidence>